<evidence type="ECO:0000313" key="2">
    <source>
        <dbReference type="EMBL" id="KAK0742046.1"/>
    </source>
</evidence>
<evidence type="ECO:0000256" key="1">
    <source>
        <dbReference type="SAM" id="SignalP"/>
    </source>
</evidence>
<dbReference type="Proteomes" id="UP001172159">
    <property type="component" value="Unassembled WGS sequence"/>
</dbReference>
<evidence type="ECO:0008006" key="4">
    <source>
        <dbReference type="Google" id="ProtNLM"/>
    </source>
</evidence>
<feature type="chain" id="PRO_5041281912" description="Secreted protein" evidence="1">
    <location>
        <begin position="24"/>
        <end position="128"/>
    </location>
</feature>
<reference evidence="2" key="1">
    <citation type="submission" date="2023-06" db="EMBL/GenBank/DDBJ databases">
        <title>Genome-scale phylogeny and comparative genomics of the fungal order Sordariales.</title>
        <authorList>
            <consortium name="Lawrence Berkeley National Laboratory"/>
            <person name="Hensen N."/>
            <person name="Bonometti L."/>
            <person name="Westerberg I."/>
            <person name="Brannstrom I.O."/>
            <person name="Guillou S."/>
            <person name="Cros-Aarteil S."/>
            <person name="Calhoun S."/>
            <person name="Haridas S."/>
            <person name="Kuo A."/>
            <person name="Mondo S."/>
            <person name="Pangilinan J."/>
            <person name="Riley R."/>
            <person name="Labutti K."/>
            <person name="Andreopoulos B."/>
            <person name="Lipzen A."/>
            <person name="Chen C."/>
            <person name="Yanf M."/>
            <person name="Daum C."/>
            <person name="Ng V."/>
            <person name="Clum A."/>
            <person name="Steindorff A."/>
            <person name="Ohm R."/>
            <person name="Martin F."/>
            <person name="Silar P."/>
            <person name="Natvig D."/>
            <person name="Lalanne C."/>
            <person name="Gautier V."/>
            <person name="Ament-Velasquez S.L."/>
            <person name="Kruys A."/>
            <person name="Hutchinson M.I."/>
            <person name="Powell A.J."/>
            <person name="Barry K."/>
            <person name="Miller A.N."/>
            <person name="Grigoriev I.V."/>
            <person name="Debuchy R."/>
            <person name="Gladieux P."/>
            <person name="Thoren M.H."/>
            <person name="Johannesson H."/>
        </authorList>
    </citation>
    <scope>NUCLEOTIDE SEQUENCE</scope>
    <source>
        <strain evidence="2">CBS 540.89</strain>
    </source>
</reference>
<feature type="signal peptide" evidence="1">
    <location>
        <begin position="1"/>
        <end position="23"/>
    </location>
</feature>
<keyword evidence="1" id="KW-0732">Signal</keyword>
<gene>
    <name evidence="2" type="ORF">B0T21DRAFT_123728</name>
</gene>
<sequence length="128" mass="14414">MPCSRIFQCSIFLVFLLSTFASAFPVRANTTVDATVPTNTSMACQTAALKVFSPDLALLTLPPETDREANWLQLQIRHEQVANGEKSGYEDPTEHRLCVKDCVMDHCKDICAKEWYVPPYSRRRSEGS</sequence>
<dbReference type="AlphaFoldDB" id="A0AA40EMJ7"/>
<name>A0AA40EMJ7_9PEZI</name>
<comment type="caution">
    <text evidence="2">The sequence shown here is derived from an EMBL/GenBank/DDBJ whole genome shotgun (WGS) entry which is preliminary data.</text>
</comment>
<organism evidence="2 3">
    <name type="scientific">Apiosordaria backusii</name>
    <dbReference type="NCBI Taxonomy" id="314023"/>
    <lineage>
        <taxon>Eukaryota</taxon>
        <taxon>Fungi</taxon>
        <taxon>Dikarya</taxon>
        <taxon>Ascomycota</taxon>
        <taxon>Pezizomycotina</taxon>
        <taxon>Sordariomycetes</taxon>
        <taxon>Sordariomycetidae</taxon>
        <taxon>Sordariales</taxon>
        <taxon>Lasiosphaeriaceae</taxon>
        <taxon>Apiosordaria</taxon>
    </lineage>
</organism>
<evidence type="ECO:0000313" key="3">
    <source>
        <dbReference type="Proteomes" id="UP001172159"/>
    </source>
</evidence>
<dbReference type="EMBL" id="JAUKTV010000003">
    <property type="protein sequence ID" value="KAK0742046.1"/>
    <property type="molecule type" value="Genomic_DNA"/>
</dbReference>
<keyword evidence="3" id="KW-1185">Reference proteome</keyword>
<accession>A0AA40EMJ7</accession>
<proteinExistence type="predicted"/>
<protein>
    <recommendedName>
        <fullName evidence="4">Secreted protein</fullName>
    </recommendedName>
</protein>